<dbReference type="EMBL" id="CP035544">
    <property type="protein sequence ID" value="QBA65586.1"/>
    <property type="molecule type" value="Genomic_DNA"/>
</dbReference>
<comment type="catalytic activity">
    <reaction evidence="4">
        <text>O-phospho-L-tyrosyl-[protein] + H2O = L-tyrosyl-[protein] + phosphate</text>
        <dbReference type="Rhea" id="RHEA:10684"/>
        <dbReference type="Rhea" id="RHEA-COMP:10136"/>
        <dbReference type="Rhea" id="RHEA-COMP:20101"/>
        <dbReference type="ChEBI" id="CHEBI:15377"/>
        <dbReference type="ChEBI" id="CHEBI:43474"/>
        <dbReference type="ChEBI" id="CHEBI:46858"/>
        <dbReference type="ChEBI" id="CHEBI:61978"/>
        <dbReference type="EC" id="3.1.3.48"/>
    </reaction>
</comment>
<dbReference type="Gene3D" id="3.20.20.140">
    <property type="entry name" value="Metal-dependent hydrolases"/>
    <property type="match status" value="1"/>
</dbReference>
<evidence type="ECO:0000313" key="6">
    <source>
        <dbReference type="Proteomes" id="UP000290889"/>
    </source>
</evidence>
<dbReference type="SUPFAM" id="SSF89550">
    <property type="entry name" value="PHP domain-like"/>
    <property type="match status" value="1"/>
</dbReference>
<dbReference type="Pfam" id="PF19567">
    <property type="entry name" value="CpsB_CapC"/>
    <property type="match status" value="1"/>
</dbReference>
<dbReference type="Proteomes" id="UP000290889">
    <property type="component" value="Chromosome"/>
</dbReference>
<sequence>MFHIFLKKNFLIDHLKGFVDIHNHILPGIDDGAKTVEESMALIKEFELFGVTNFIATPHIMNDYYPNTPKTIENALTRLKSELLRKGQKHIALAAAAEHMIDGSFEKLLQEGKTMPLPSNYLLVEMSYLQPAINFKSAIVKCAQAGYFTILAHPERYVYLHQTPQVFAAYKDLGIKFQLNLLSLGNYYGRSVSRTAYDLLEKDAYEFLGTDVHSLRHIKALKEIQISTKSLQKILPLINRNIDNFY</sequence>
<dbReference type="PANTHER" id="PTHR39181">
    <property type="entry name" value="TYROSINE-PROTEIN PHOSPHATASE YWQE"/>
    <property type="match status" value="1"/>
</dbReference>
<accession>A0A411ECW4</accession>
<proteinExistence type="inferred from homology"/>
<comment type="similarity">
    <text evidence="1">Belongs to the metallo-dependent hydrolases superfamily. CpsB/CapC family.</text>
</comment>
<dbReference type="OrthoDB" id="9788539at2"/>
<dbReference type="KEGG" id="mur:EQY75_04730"/>
<dbReference type="InterPro" id="IPR016667">
    <property type="entry name" value="Caps_polysacc_synth_CpsB/CapC"/>
</dbReference>
<name>A0A411ECW4_9FLAO</name>
<evidence type="ECO:0000256" key="1">
    <source>
        <dbReference type="ARBA" id="ARBA00005750"/>
    </source>
</evidence>
<dbReference type="AlphaFoldDB" id="A0A411ECW4"/>
<dbReference type="PIRSF" id="PIRSF016557">
    <property type="entry name" value="Caps_synth_CpsB"/>
    <property type="match status" value="1"/>
</dbReference>
<evidence type="ECO:0000256" key="3">
    <source>
        <dbReference type="ARBA" id="ARBA00022801"/>
    </source>
</evidence>
<evidence type="ECO:0000313" key="5">
    <source>
        <dbReference type="EMBL" id="QBA65586.1"/>
    </source>
</evidence>
<gene>
    <name evidence="5" type="ORF">EQY75_04730</name>
</gene>
<organism evidence="5 6">
    <name type="scientific">Muriicola soli</name>
    <dbReference type="NCBI Taxonomy" id="2507538"/>
    <lineage>
        <taxon>Bacteria</taxon>
        <taxon>Pseudomonadati</taxon>
        <taxon>Bacteroidota</taxon>
        <taxon>Flavobacteriia</taxon>
        <taxon>Flavobacteriales</taxon>
        <taxon>Flavobacteriaceae</taxon>
        <taxon>Muriicola</taxon>
    </lineage>
</organism>
<dbReference type="GO" id="GO:0004725">
    <property type="term" value="F:protein tyrosine phosphatase activity"/>
    <property type="evidence" value="ECO:0007669"/>
    <property type="project" value="UniProtKB-EC"/>
</dbReference>
<reference evidence="5 6" key="1">
    <citation type="submission" date="2019-01" db="EMBL/GenBank/DDBJ databases">
        <title>Muriicola soli sp. nov., isolated from soil.</title>
        <authorList>
            <person name="Kang H.J."/>
            <person name="Kim S.B."/>
        </authorList>
    </citation>
    <scope>NUCLEOTIDE SEQUENCE [LARGE SCALE GENOMIC DNA]</scope>
    <source>
        <strain evidence="5 6">MMS17-SY002</strain>
    </source>
</reference>
<dbReference type="GO" id="GO:0030145">
    <property type="term" value="F:manganese ion binding"/>
    <property type="evidence" value="ECO:0007669"/>
    <property type="project" value="InterPro"/>
</dbReference>
<evidence type="ECO:0000256" key="2">
    <source>
        <dbReference type="ARBA" id="ARBA00013064"/>
    </source>
</evidence>
<dbReference type="PANTHER" id="PTHR39181:SF1">
    <property type="entry name" value="TYROSINE-PROTEIN PHOSPHATASE YWQE"/>
    <property type="match status" value="1"/>
</dbReference>
<dbReference type="RefSeq" id="WP_129606953.1">
    <property type="nucleotide sequence ID" value="NZ_CP035544.1"/>
</dbReference>
<keyword evidence="6" id="KW-1185">Reference proteome</keyword>
<dbReference type="InterPro" id="IPR016195">
    <property type="entry name" value="Pol/histidinol_Pase-like"/>
</dbReference>
<dbReference type="EC" id="3.1.3.48" evidence="2"/>
<protein>
    <recommendedName>
        <fullName evidence="2">protein-tyrosine-phosphatase</fullName>
        <ecNumber evidence="2">3.1.3.48</ecNumber>
    </recommendedName>
</protein>
<keyword evidence="3" id="KW-0378">Hydrolase</keyword>
<evidence type="ECO:0000256" key="4">
    <source>
        <dbReference type="ARBA" id="ARBA00051722"/>
    </source>
</evidence>